<dbReference type="EMBL" id="JASAOG010000003">
    <property type="protein sequence ID" value="KAK0069320.1"/>
    <property type="molecule type" value="Genomic_DNA"/>
</dbReference>
<name>A0AAD8FM30_BIOPF</name>
<keyword evidence="2" id="KW-1185">Reference proteome</keyword>
<evidence type="ECO:0000313" key="1">
    <source>
        <dbReference type="EMBL" id="KAK0069320.1"/>
    </source>
</evidence>
<gene>
    <name evidence="1" type="ORF">Bpfe_001502</name>
</gene>
<proteinExistence type="predicted"/>
<reference evidence="1" key="1">
    <citation type="journal article" date="2023" name="PLoS Negl. Trop. Dis.">
        <title>A genome sequence for Biomphalaria pfeifferi, the major vector snail for the human-infecting parasite Schistosoma mansoni.</title>
        <authorList>
            <person name="Bu L."/>
            <person name="Lu L."/>
            <person name="Laidemitt M.R."/>
            <person name="Zhang S.M."/>
            <person name="Mutuku M."/>
            <person name="Mkoji G."/>
            <person name="Steinauer M."/>
            <person name="Loker E.S."/>
        </authorList>
    </citation>
    <scope>NUCLEOTIDE SEQUENCE</scope>
    <source>
        <strain evidence="1">KasaAsao</strain>
    </source>
</reference>
<dbReference type="AlphaFoldDB" id="A0AAD8FM30"/>
<sequence>MSRALHPRQFHVNDAVDRRNKRLVQLSLSSTTGGWRYRVWGSKEKGWSLYQSVTAVSGTTSAACSF</sequence>
<reference evidence="1" key="2">
    <citation type="submission" date="2023-04" db="EMBL/GenBank/DDBJ databases">
        <authorList>
            <person name="Bu L."/>
            <person name="Lu L."/>
            <person name="Laidemitt M.R."/>
            <person name="Zhang S.M."/>
            <person name="Mutuku M."/>
            <person name="Mkoji G."/>
            <person name="Steinauer M."/>
            <person name="Loker E.S."/>
        </authorList>
    </citation>
    <scope>NUCLEOTIDE SEQUENCE</scope>
    <source>
        <strain evidence="1">KasaAsao</strain>
        <tissue evidence="1">Whole Snail</tissue>
    </source>
</reference>
<dbReference type="Proteomes" id="UP001233172">
    <property type="component" value="Unassembled WGS sequence"/>
</dbReference>
<organism evidence="1 2">
    <name type="scientific">Biomphalaria pfeifferi</name>
    <name type="common">Bloodfluke planorb</name>
    <name type="synonym">Freshwater snail</name>
    <dbReference type="NCBI Taxonomy" id="112525"/>
    <lineage>
        <taxon>Eukaryota</taxon>
        <taxon>Metazoa</taxon>
        <taxon>Spiralia</taxon>
        <taxon>Lophotrochozoa</taxon>
        <taxon>Mollusca</taxon>
        <taxon>Gastropoda</taxon>
        <taxon>Heterobranchia</taxon>
        <taxon>Euthyneura</taxon>
        <taxon>Panpulmonata</taxon>
        <taxon>Hygrophila</taxon>
        <taxon>Lymnaeoidea</taxon>
        <taxon>Planorbidae</taxon>
        <taxon>Biomphalaria</taxon>
    </lineage>
</organism>
<protein>
    <submittedName>
        <fullName evidence="1">Uncharacterized protein</fullName>
    </submittedName>
</protein>
<accession>A0AAD8FM30</accession>
<evidence type="ECO:0000313" key="2">
    <source>
        <dbReference type="Proteomes" id="UP001233172"/>
    </source>
</evidence>
<comment type="caution">
    <text evidence="1">The sequence shown here is derived from an EMBL/GenBank/DDBJ whole genome shotgun (WGS) entry which is preliminary data.</text>
</comment>